<keyword evidence="1" id="KW-0472">Membrane</keyword>
<accession>A0AAW2ZIB7</accession>
<evidence type="ECO:0000313" key="2">
    <source>
        <dbReference type="EMBL" id="KAL0489079.1"/>
    </source>
</evidence>
<proteinExistence type="predicted"/>
<name>A0AAW2ZIB7_9EUKA</name>
<keyword evidence="1" id="KW-1133">Transmembrane helix</keyword>
<dbReference type="Proteomes" id="UP001431209">
    <property type="component" value="Unassembled WGS sequence"/>
</dbReference>
<organism evidence="2 3">
    <name type="scientific">Acrasis kona</name>
    <dbReference type="NCBI Taxonomy" id="1008807"/>
    <lineage>
        <taxon>Eukaryota</taxon>
        <taxon>Discoba</taxon>
        <taxon>Heterolobosea</taxon>
        <taxon>Tetramitia</taxon>
        <taxon>Eutetramitia</taxon>
        <taxon>Acrasidae</taxon>
        <taxon>Acrasis</taxon>
    </lineage>
</organism>
<gene>
    <name evidence="2" type="ORF">AKO1_009008</name>
</gene>
<dbReference type="AlphaFoldDB" id="A0AAW2ZIB7"/>
<sequence length="216" mass="23877">MSGRVHYIDDEEDLSKKSIRCRIAIGVIAVLIAILLIAAAIVLLVIFIPKNPESAIDTNSYSPINFYIDYDNQATTFAYANLTFTNSIKLNINNKNHLKLDYDNIVISSNLGNIQLGNTTLPAGVVFPGVQSVQATFGWNPSFITAKNMGLIMCQIYRSPTRTLSLGIRAQITNLRYVLTSYGDIVVTQTVQANLARFCQNLNNKCEVYQSSVCQA</sequence>
<keyword evidence="3" id="KW-1185">Reference proteome</keyword>
<keyword evidence="1 2" id="KW-0812">Transmembrane</keyword>
<evidence type="ECO:0000313" key="3">
    <source>
        <dbReference type="Proteomes" id="UP001431209"/>
    </source>
</evidence>
<comment type="caution">
    <text evidence="2">The sequence shown here is derived from an EMBL/GenBank/DDBJ whole genome shotgun (WGS) entry which is preliminary data.</text>
</comment>
<evidence type="ECO:0000256" key="1">
    <source>
        <dbReference type="SAM" id="Phobius"/>
    </source>
</evidence>
<feature type="transmembrane region" description="Helical" evidence="1">
    <location>
        <begin position="23"/>
        <end position="48"/>
    </location>
</feature>
<dbReference type="EMBL" id="JAOPGA020001514">
    <property type="protein sequence ID" value="KAL0489079.1"/>
    <property type="molecule type" value="Genomic_DNA"/>
</dbReference>
<reference evidence="2 3" key="1">
    <citation type="submission" date="2024-03" db="EMBL/GenBank/DDBJ databases">
        <title>The Acrasis kona genome and developmental transcriptomes reveal deep origins of eukaryotic multicellular pathways.</title>
        <authorList>
            <person name="Sheikh S."/>
            <person name="Fu C.-J."/>
            <person name="Brown M.W."/>
            <person name="Baldauf S.L."/>
        </authorList>
    </citation>
    <scope>NUCLEOTIDE SEQUENCE [LARGE SCALE GENOMIC DNA]</scope>
    <source>
        <strain evidence="2 3">ATCC MYA-3509</strain>
    </source>
</reference>
<protein>
    <submittedName>
        <fullName evidence="2">1 TM domain-containing transmembrane protein</fullName>
    </submittedName>
</protein>